<reference evidence="2" key="1">
    <citation type="submission" date="2019-07" db="EMBL/GenBank/DDBJ databases">
        <authorList>
            <person name="Dittberner H."/>
        </authorList>
    </citation>
    <scope>NUCLEOTIDE SEQUENCE [LARGE SCALE GENOMIC DNA]</scope>
</reference>
<proteinExistence type="predicted"/>
<dbReference type="EMBL" id="CABITT030000004">
    <property type="protein sequence ID" value="VVB00859.1"/>
    <property type="molecule type" value="Genomic_DNA"/>
</dbReference>
<accession>A0A565BJ29</accession>
<organism evidence="2 3">
    <name type="scientific">Arabis nemorensis</name>
    <dbReference type="NCBI Taxonomy" id="586526"/>
    <lineage>
        <taxon>Eukaryota</taxon>
        <taxon>Viridiplantae</taxon>
        <taxon>Streptophyta</taxon>
        <taxon>Embryophyta</taxon>
        <taxon>Tracheophyta</taxon>
        <taxon>Spermatophyta</taxon>
        <taxon>Magnoliopsida</taxon>
        <taxon>eudicotyledons</taxon>
        <taxon>Gunneridae</taxon>
        <taxon>Pentapetalae</taxon>
        <taxon>rosids</taxon>
        <taxon>malvids</taxon>
        <taxon>Brassicales</taxon>
        <taxon>Brassicaceae</taxon>
        <taxon>Arabideae</taxon>
        <taxon>Arabis</taxon>
    </lineage>
</organism>
<evidence type="ECO:0000313" key="2">
    <source>
        <dbReference type="EMBL" id="VVB00859.1"/>
    </source>
</evidence>
<sequence>MRPEVFLDLCETLEKKYKMRPSRNMTVKESVAIFLYICGHNVTQRSNMRMQATDEQPTLDDEAEPLDEELIGSRQYMEGFRDEIVMDLWVHRR</sequence>
<dbReference type="Proteomes" id="UP000489600">
    <property type="component" value="Unassembled WGS sequence"/>
</dbReference>
<evidence type="ECO:0000313" key="3">
    <source>
        <dbReference type="Proteomes" id="UP000489600"/>
    </source>
</evidence>
<protein>
    <recommendedName>
        <fullName evidence="1">DUF8040 domain-containing protein</fullName>
    </recommendedName>
</protein>
<name>A0A565BJ29_9BRAS</name>
<gene>
    <name evidence="2" type="ORF">ANE_LOCUS11303</name>
</gene>
<keyword evidence="3" id="KW-1185">Reference proteome</keyword>
<feature type="domain" description="DUF8040" evidence="1">
    <location>
        <begin position="1"/>
        <end position="46"/>
    </location>
</feature>
<dbReference type="AlphaFoldDB" id="A0A565BJ29"/>
<dbReference type="OrthoDB" id="1061226at2759"/>
<comment type="caution">
    <text evidence="2">The sequence shown here is derived from an EMBL/GenBank/DDBJ whole genome shotgun (WGS) entry which is preliminary data.</text>
</comment>
<dbReference type="Pfam" id="PF26138">
    <property type="entry name" value="DUF8040"/>
    <property type="match status" value="1"/>
</dbReference>
<evidence type="ECO:0000259" key="1">
    <source>
        <dbReference type="Pfam" id="PF26138"/>
    </source>
</evidence>
<dbReference type="InterPro" id="IPR058353">
    <property type="entry name" value="DUF8040"/>
</dbReference>